<comment type="caution">
    <text evidence="1">The sequence shown here is derived from an EMBL/GenBank/DDBJ whole genome shotgun (WGS) entry which is preliminary data.</text>
</comment>
<evidence type="ECO:0000313" key="2">
    <source>
        <dbReference type="Proteomes" id="UP001172684"/>
    </source>
</evidence>
<dbReference type="Proteomes" id="UP001172684">
    <property type="component" value="Unassembled WGS sequence"/>
</dbReference>
<protein>
    <recommendedName>
        <fullName evidence="3">Ribosome recycling factor domain-containing protein</fullName>
    </recommendedName>
</protein>
<evidence type="ECO:0000313" key="1">
    <source>
        <dbReference type="EMBL" id="KAJ9668282.1"/>
    </source>
</evidence>
<dbReference type="EMBL" id="JAPDRL010000008">
    <property type="protein sequence ID" value="KAJ9668282.1"/>
    <property type="molecule type" value="Genomic_DNA"/>
</dbReference>
<keyword evidence="2" id="KW-1185">Reference proteome</keyword>
<organism evidence="1 2">
    <name type="scientific">Coniosporium apollinis</name>
    <dbReference type="NCBI Taxonomy" id="61459"/>
    <lineage>
        <taxon>Eukaryota</taxon>
        <taxon>Fungi</taxon>
        <taxon>Dikarya</taxon>
        <taxon>Ascomycota</taxon>
        <taxon>Pezizomycotina</taxon>
        <taxon>Dothideomycetes</taxon>
        <taxon>Dothideomycetes incertae sedis</taxon>
        <taxon>Coniosporium</taxon>
    </lineage>
</organism>
<accession>A0ABQ9P102</accession>
<gene>
    <name evidence="1" type="ORF">H2201_001712</name>
</gene>
<reference evidence="1" key="1">
    <citation type="submission" date="2022-10" db="EMBL/GenBank/DDBJ databases">
        <title>Culturing micro-colonial fungi from biological soil crusts in the Mojave desert and describing Neophaeococcomyces mojavensis, and introducing the new genera and species Taxawa tesnikishii.</title>
        <authorList>
            <person name="Kurbessoian T."/>
            <person name="Stajich J.E."/>
        </authorList>
    </citation>
    <scope>NUCLEOTIDE SEQUENCE</scope>
    <source>
        <strain evidence="1">TK_1</strain>
    </source>
</reference>
<proteinExistence type="predicted"/>
<evidence type="ECO:0008006" key="3">
    <source>
        <dbReference type="Google" id="ProtNLM"/>
    </source>
</evidence>
<sequence>MSSEGVNFTDLIAYFHDYYAVMDDGDVKQHLEPPAAQVSESDIIALDYVVTTVVEAFGACTKDSTDQIHKIKFLSGTLTTSPECIERTAALKYQPQHIKELSAAGKAVAIGDKLIAALRKTTQLGDPNAGAPPNTEELRSKYKKYAKKADMHTLKGDMYEAMVKEVKDELLVAIERLVQESASNLDNIKAKL</sequence>
<name>A0ABQ9P102_9PEZI</name>